<protein>
    <submittedName>
        <fullName evidence="7">2OG-Fe(II) oxygenase</fullName>
    </submittedName>
</protein>
<dbReference type="GO" id="GO:0004656">
    <property type="term" value="F:procollagen-proline 4-dioxygenase activity"/>
    <property type="evidence" value="ECO:0007669"/>
    <property type="project" value="TreeGrafter"/>
</dbReference>
<reference evidence="7 8" key="1">
    <citation type="journal article" date="2010" name="Environ. Microbiol.">
        <title>Genomic analysis of oceanic cyanobacterial myoviruses compared with T4-like myoviruses from diverse hosts and environments.</title>
        <authorList>
            <person name="Sullivan M.B."/>
            <person name="Huang K.H."/>
            <person name="Ignacio-Espinoza J.C."/>
            <person name="Berlin A.M."/>
            <person name="Kelly L."/>
            <person name="Weigele P.R."/>
            <person name="DeFrancesco A.S."/>
            <person name="Kern S.E."/>
            <person name="Thompson L.R."/>
            <person name="Young S."/>
            <person name="Yandava C."/>
            <person name="Fu R."/>
            <person name="Krastins B."/>
            <person name="Chase M."/>
            <person name="Sarracino D."/>
            <person name="Osburne M.S."/>
            <person name="Henn M.R."/>
            <person name="Chisholm S.W."/>
        </authorList>
    </citation>
    <scope>NUCLEOTIDE SEQUENCE [LARGE SCALE GENOMIC DNA]</scope>
    <source>
        <strain evidence="7">NATL1A-15</strain>
    </source>
</reference>
<evidence type="ECO:0000313" key="7">
    <source>
        <dbReference type="EMBL" id="ADO98926.1"/>
    </source>
</evidence>
<dbReference type="PANTHER" id="PTHR10869">
    <property type="entry name" value="PROLYL 4-HYDROXYLASE ALPHA SUBUNIT"/>
    <property type="match status" value="1"/>
</dbReference>
<evidence type="ECO:0000256" key="3">
    <source>
        <dbReference type="ARBA" id="ARBA00022964"/>
    </source>
</evidence>
<keyword evidence="5" id="KW-0408">Iron</keyword>
<evidence type="ECO:0000256" key="2">
    <source>
        <dbReference type="ARBA" id="ARBA00022723"/>
    </source>
</evidence>
<evidence type="ECO:0000256" key="5">
    <source>
        <dbReference type="ARBA" id="ARBA00023004"/>
    </source>
</evidence>
<dbReference type="PANTHER" id="PTHR10869:SF246">
    <property type="entry name" value="TRANSMEMBRANE PROLYL 4-HYDROXYLASE"/>
    <property type="match status" value="1"/>
</dbReference>
<dbReference type="GeneID" id="10329427"/>
<dbReference type="InterPro" id="IPR045054">
    <property type="entry name" value="P4HA-like"/>
</dbReference>
<organism evidence="7 8">
    <name type="scientific">Prochlorococcus phage P-SSM7</name>
    <dbReference type="NCBI Taxonomy" id="445688"/>
    <lineage>
        <taxon>Viruses</taxon>
        <taxon>Duplodnaviria</taxon>
        <taxon>Heunggongvirae</taxon>
        <taxon>Uroviricota</taxon>
        <taxon>Caudoviricetes</taxon>
        <taxon>Pantevenvirales</taxon>
        <taxon>Kyanoviridae</taxon>
        <taxon>Palaemonvirus</taxon>
        <taxon>Palaemonvirus pssm7</taxon>
    </lineage>
</organism>
<dbReference type="SMART" id="SM00702">
    <property type="entry name" value="P4Hc"/>
    <property type="match status" value="1"/>
</dbReference>
<comment type="cofactor">
    <cofactor evidence="1">
        <name>L-ascorbate</name>
        <dbReference type="ChEBI" id="CHEBI:38290"/>
    </cofactor>
</comment>
<dbReference type="Pfam" id="PF13640">
    <property type="entry name" value="2OG-FeII_Oxy_3"/>
    <property type="match status" value="1"/>
</dbReference>
<keyword evidence="3" id="KW-0223">Dioxygenase</keyword>
<dbReference type="GO" id="GO:0031418">
    <property type="term" value="F:L-ascorbic acid binding"/>
    <property type="evidence" value="ECO:0007669"/>
    <property type="project" value="InterPro"/>
</dbReference>
<evidence type="ECO:0000256" key="4">
    <source>
        <dbReference type="ARBA" id="ARBA00023002"/>
    </source>
</evidence>
<dbReference type="Gene3D" id="2.60.120.620">
    <property type="entry name" value="q2cbj1_9rhob like domain"/>
    <property type="match status" value="1"/>
</dbReference>
<dbReference type="InterPro" id="IPR044862">
    <property type="entry name" value="Pro_4_hyd_alph_FE2OG_OXY"/>
</dbReference>
<keyword evidence="2" id="KW-0479">Metal-binding</keyword>
<gene>
    <name evidence="7" type="ORF">PSSM7_181</name>
</gene>
<dbReference type="EMBL" id="GU071103">
    <property type="protein sequence ID" value="ADO98926.1"/>
    <property type="molecule type" value="Genomic_DNA"/>
</dbReference>
<evidence type="ECO:0000256" key="1">
    <source>
        <dbReference type="ARBA" id="ARBA00001961"/>
    </source>
</evidence>
<dbReference type="OrthoDB" id="24122at10239"/>
<dbReference type="InterPro" id="IPR006620">
    <property type="entry name" value="Pro_4_hyd_alph"/>
</dbReference>
<evidence type="ECO:0000259" key="6">
    <source>
        <dbReference type="PROSITE" id="PS51471"/>
    </source>
</evidence>
<keyword evidence="8" id="KW-1185">Reference proteome</keyword>
<dbReference type="RefSeq" id="YP_004325008.1">
    <property type="nucleotide sequence ID" value="NC_015290.1"/>
</dbReference>
<dbReference type="KEGG" id="vg:10329427"/>
<proteinExistence type="predicted"/>
<accession>E3SNU5</accession>
<dbReference type="GO" id="GO:0005506">
    <property type="term" value="F:iron ion binding"/>
    <property type="evidence" value="ECO:0007669"/>
    <property type="project" value="InterPro"/>
</dbReference>
<evidence type="ECO:0000313" key="8">
    <source>
        <dbReference type="Proteomes" id="UP000006532"/>
    </source>
</evidence>
<feature type="domain" description="Fe2OG dioxygenase" evidence="6">
    <location>
        <begin position="120"/>
        <end position="214"/>
    </location>
</feature>
<dbReference type="InterPro" id="IPR005123">
    <property type="entry name" value="Oxoglu/Fe-dep_dioxygenase_dom"/>
</dbReference>
<dbReference type="Proteomes" id="UP000006532">
    <property type="component" value="Segment"/>
</dbReference>
<dbReference type="PROSITE" id="PS51471">
    <property type="entry name" value="FE2OG_OXY"/>
    <property type="match status" value="1"/>
</dbReference>
<sequence length="215" mass="25369">MKLLHRSFVMEVNPLEVKFSDLIKPSLTRLTDYIKIYDDICDKELCDEIIELFKSQEEHQEYIDRSQRPTFTEMNISQRYAARDVAWMGIQKQVQFHFVESVGRYVDEVDLGPDFPAQYSFEEFRIKQYRENSTDEFADHVDVGDYNSARRFLVCFLYLNDVEGGGTTDFPKIEHAITPKCARILMFPSNWMYRHAGRPVTKGTKYIIGSYLHYL</sequence>
<keyword evidence="4" id="KW-0560">Oxidoreductase</keyword>
<name>E3SNU5_9CAUD</name>